<dbReference type="Proteomes" id="UP000198546">
    <property type="component" value="Chromosome i"/>
</dbReference>
<dbReference type="InterPro" id="IPR038389">
    <property type="entry name" value="PSMG2_sf"/>
</dbReference>
<accession>A0A1G7CKQ8</accession>
<reference evidence="1 2" key="1">
    <citation type="submission" date="2016-10" db="EMBL/GenBank/DDBJ databases">
        <authorList>
            <person name="de Groot N.N."/>
        </authorList>
    </citation>
    <scope>NUCLEOTIDE SEQUENCE [LARGE SCALE GENOMIC DNA]</scope>
    <source>
        <strain evidence="1 2">MON 2.2</strain>
    </source>
</reference>
<dbReference type="OrthoDB" id="3733464at2"/>
<organism evidence="1 2">
    <name type="scientific">Auraticoccus monumenti</name>
    <dbReference type="NCBI Taxonomy" id="675864"/>
    <lineage>
        <taxon>Bacteria</taxon>
        <taxon>Bacillati</taxon>
        <taxon>Actinomycetota</taxon>
        <taxon>Actinomycetes</taxon>
        <taxon>Propionibacteriales</taxon>
        <taxon>Propionibacteriaceae</taxon>
        <taxon>Auraticoccus</taxon>
    </lineage>
</organism>
<evidence type="ECO:0000313" key="1">
    <source>
        <dbReference type="EMBL" id="SDE39035.1"/>
    </source>
</evidence>
<sequence length="296" mass="32920">MIDPRLLYELDPELWERMAGKQPVLIHLLEGYVDAGQTGRALARHLQAHSEHETLVRFDHDVLHDYRSRRPVITFDTNTWKSVSHFALEISVGTDTRGQEYLLLTGPEPDVQWDRTVAALNHLVTGLDVSMVVTAYGAPMAVPHTRPTLITAHSTDPSRVTDNPRMVDRVDVPASFSAYWELALGSHDQLAMGFAALVPHYLAQATFHQSVVTVIERINAETGLALPTTDLQERVEANLAEINAEMNGSPEVLEVVSSLEAQYDAMQAAPEEYLPSAEELGAEFERFLADQAKDDE</sequence>
<dbReference type="Pfam" id="PF09754">
    <property type="entry name" value="PAC2"/>
    <property type="match status" value="1"/>
</dbReference>
<protein>
    <submittedName>
        <fullName evidence="1">PAC2 family protein</fullName>
    </submittedName>
</protein>
<dbReference type="RefSeq" id="WP_090595001.1">
    <property type="nucleotide sequence ID" value="NZ_LT629688.1"/>
</dbReference>
<dbReference type="Gene3D" id="1.10.287.100">
    <property type="match status" value="1"/>
</dbReference>
<dbReference type="InterPro" id="IPR008492">
    <property type="entry name" value="Rv2714-like"/>
</dbReference>
<name>A0A1G7CKQ8_9ACTN</name>
<dbReference type="STRING" id="675864.SAMN04489747_3278"/>
<evidence type="ECO:0000313" key="2">
    <source>
        <dbReference type="Proteomes" id="UP000198546"/>
    </source>
</evidence>
<dbReference type="EMBL" id="LT629688">
    <property type="protein sequence ID" value="SDE39035.1"/>
    <property type="molecule type" value="Genomic_DNA"/>
</dbReference>
<dbReference type="Gene3D" id="3.40.50.10900">
    <property type="entry name" value="PAC-like subunit"/>
    <property type="match status" value="1"/>
</dbReference>
<dbReference type="AlphaFoldDB" id="A0A1G7CKQ8"/>
<dbReference type="InterPro" id="IPR019151">
    <property type="entry name" value="Proteasome_assmbl_chaperone_2"/>
</dbReference>
<dbReference type="SUPFAM" id="SSF159659">
    <property type="entry name" value="Cgl1923-like"/>
    <property type="match status" value="1"/>
</dbReference>
<proteinExistence type="predicted"/>
<keyword evidence="2" id="KW-1185">Reference proteome</keyword>
<dbReference type="PIRSF" id="PIRSF028754">
    <property type="entry name" value="UCP028754"/>
    <property type="match status" value="1"/>
</dbReference>
<gene>
    <name evidence="1" type="ORF">SAMN04489747_3278</name>
</gene>